<keyword evidence="3" id="KW-0547">Nucleotide-binding</keyword>
<keyword evidence="7" id="KW-1185">Reference proteome</keyword>
<dbReference type="InterPro" id="IPR012340">
    <property type="entry name" value="NA-bd_OB-fold"/>
</dbReference>
<dbReference type="PANTHER" id="PTHR43875:SF10">
    <property type="entry name" value="BLL2173 PROTEIN"/>
    <property type="match status" value="1"/>
</dbReference>
<dbReference type="PROSITE" id="PS50893">
    <property type="entry name" value="ABC_TRANSPORTER_2"/>
    <property type="match status" value="1"/>
</dbReference>
<dbReference type="Gene3D" id="2.40.50.100">
    <property type="match status" value="1"/>
</dbReference>
<sequence length="350" mass="38087">MANVSLRKLNIVLGGKPIIRDLDLCVEPGEFLVLLGPSGCGKSTLLHSIAGLVDSDSGAIEIGGRDMTDADPSERGIGMVFQSYALYPTMTVEDNMSFGLRIAGTPKAEIRRRVDRAAAMLQLDALLRRKPAQLSGGQRQRVAIGRALVREAQVFLFDEPLSNLDAKLRAELRRELKLLHQTLGSTMIYVTHDQVEAMTLATRIVVMQGGEIQQIGTPLDVYERPANRFVAGFLGAPAMAFVEGTLDAQGRFEADGMRYLQEDASRPAGRSAVLGIRPEHVAIQPDGDFVGEVTLVEPMGNHQVVWLRRGKATLASLVHDARSYALGERVAFSIDTARVSLFDPVTGNRL</sequence>
<dbReference type="PROSITE" id="PS00211">
    <property type="entry name" value="ABC_TRANSPORTER_1"/>
    <property type="match status" value="1"/>
</dbReference>
<dbReference type="Pfam" id="PF00005">
    <property type="entry name" value="ABC_tran"/>
    <property type="match status" value="1"/>
</dbReference>
<organism evidence="6 7">
    <name type="scientific">Massilia cellulosiltytica</name>
    <dbReference type="NCBI Taxonomy" id="2683234"/>
    <lineage>
        <taxon>Bacteria</taxon>
        <taxon>Pseudomonadati</taxon>
        <taxon>Pseudomonadota</taxon>
        <taxon>Betaproteobacteria</taxon>
        <taxon>Burkholderiales</taxon>
        <taxon>Oxalobacteraceae</taxon>
        <taxon>Telluria group</taxon>
        <taxon>Massilia</taxon>
    </lineage>
</organism>
<dbReference type="FunFam" id="3.40.50.300:FF:000042">
    <property type="entry name" value="Maltose/maltodextrin ABC transporter, ATP-binding protein"/>
    <property type="match status" value="1"/>
</dbReference>
<dbReference type="InterPro" id="IPR027417">
    <property type="entry name" value="P-loop_NTPase"/>
</dbReference>
<evidence type="ECO:0000256" key="3">
    <source>
        <dbReference type="ARBA" id="ARBA00022741"/>
    </source>
</evidence>
<gene>
    <name evidence="6" type="ORF">GPY61_27305</name>
</gene>
<keyword evidence="4 6" id="KW-0067">ATP-binding</keyword>
<dbReference type="InterPro" id="IPR015855">
    <property type="entry name" value="ABC_transpr_MalK-like"/>
</dbReference>
<protein>
    <submittedName>
        <fullName evidence="6">ATP-binding cassette domain-containing protein</fullName>
    </submittedName>
</protein>
<name>A0A7X3G564_9BURK</name>
<dbReference type="InterPro" id="IPR013611">
    <property type="entry name" value="Transp-assoc_OB_typ2"/>
</dbReference>
<evidence type="ECO:0000313" key="7">
    <source>
        <dbReference type="Proteomes" id="UP000443353"/>
    </source>
</evidence>
<evidence type="ECO:0000256" key="1">
    <source>
        <dbReference type="ARBA" id="ARBA00022448"/>
    </source>
</evidence>
<dbReference type="InterPro" id="IPR047641">
    <property type="entry name" value="ABC_transpr_MalK/UgpC-like"/>
</dbReference>
<dbReference type="InterPro" id="IPR003593">
    <property type="entry name" value="AAA+_ATPase"/>
</dbReference>
<evidence type="ECO:0000256" key="2">
    <source>
        <dbReference type="ARBA" id="ARBA00022475"/>
    </source>
</evidence>
<comment type="caution">
    <text evidence="6">The sequence shown here is derived from an EMBL/GenBank/DDBJ whole genome shotgun (WGS) entry which is preliminary data.</text>
</comment>
<dbReference type="SMART" id="SM00382">
    <property type="entry name" value="AAA"/>
    <property type="match status" value="1"/>
</dbReference>
<dbReference type="InterPro" id="IPR003439">
    <property type="entry name" value="ABC_transporter-like_ATP-bd"/>
</dbReference>
<evidence type="ECO:0000313" key="6">
    <source>
        <dbReference type="EMBL" id="MVW63640.1"/>
    </source>
</evidence>
<evidence type="ECO:0000259" key="5">
    <source>
        <dbReference type="PROSITE" id="PS50893"/>
    </source>
</evidence>
<dbReference type="InterPro" id="IPR008995">
    <property type="entry name" value="Mo/tungstate-bd_C_term_dom"/>
</dbReference>
<dbReference type="Gene3D" id="2.40.50.140">
    <property type="entry name" value="Nucleic acid-binding proteins"/>
    <property type="match status" value="1"/>
</dbReference>
<dbReference type="PANTHER" id="PTHR43875">
    <property type="entry name" value="MALTODEXTRIN IMPORT ATP-BINDING PROTEIN MSMX"/>
    <property type="match status" value="1"/>
</dbReference>
<dbReference type="InterPro" id="IPR017871">
    <property type="entry name" value="ABC_transporter-like_CS"/>
</dbReference>
<keyword evidence="2" id="KW-1003">Cell membrane</keyword>
<keyword evidence="2" id="KW-0472">Membrane</keyword>
<dbReference type="CDD" id="cd03301">
    <property type="entry name" value="ABC_MalK_N"/>
    <property type="match status" value="1"/>
</dbReference>
<dbReference type="GO" id="GO:0140359">
    <property type="term" value="F:ABC-type transporter activity"/>
    <property type="evidence" value="ECO:0007669"/>
    <property type="project" value="InterPro"/>
</dbReference>
<dbReference type="SUPFAM" id="SSF50331">
    <property type="entry name" value="MOP-like"/>
    <property type="match status" value="1"/>
</dbReference>
<reference evidence="6 7" key="1">
    <citation type="submission" date="2019-12" db="EMBL/GenBank/DDBJ databases">
        <authorList>
            <person name="Li C."/>
            <person name="Zhao J."/>
        </authorList>
    </citation>
    <scope>NUCLEOTIDE SEQUENCE [LARGE SCALE GENOMIC DNA]</scope>
    <source>
        <strain evidence="6 7">NEAU-DD11</strain>
    </source>
</reference>
<dbReference type="GO" id="GO:0005524">
    <property type="term" value="F:ATP binding"/>
    <property type="evidence" value="ECO:0007669"/>
    <property type="project" value="UniProtKB-KW"/>
</dbReference>
<dbReference type="Proteomes" id="UP000443353">
    <property type="component" value="Unassembled WGS sequence"/>
</dbReference>
<dbReference type="RefSeq" id="WP_056133087.1">
    <property type="nucleotide sequence ID" value="NZ_WSES01000009.1"/>
</dbReference>
<dbReference type="SUPFAM" id="SSF52540">
    <property type="entry name" value="P-loop containing nucleoside triphosphate hydrolases"/>
    <property type="match status" value="1"/>
</dbReference>
<proteinExistence type="predicted"/>
<accession>A0A7X3G564</accession>
<keyword evidence="1" id="KW-0813">Transport</keyword>
<evidence type="ECO:0000256" key="4">
    <source>
        <dbReference type="ARBA" id="ARBA00022840"/>
    </source>
</evidence>
<dbReference type="GO" id="GO:0055052">
    <property type="term" value="C:ATP-binding cassette (ABC) transporter complex, substrate-binding subunit-containing"/>
    <property type="evidence" value="ECO:0007669"/>
    <property type="project" value="TreeGrafter"/>
</dbReference>
<dbReference type="EMBL" id="WSES01000009">
    <property type="protein sequence ID" value="MVW63640.1"/>
    <property type="molecule type" value="Genomic_DNA"/>
</dbReference>
<dbReference type="GO" id="GO:0008643">
    <property type="term" value="P:carbohydrate transport"/>
    <property type="evidence" value="ECO:0007669"/>
    <property type="project" value="InterPro"/>
</dbReference>
<dbReference type="Gene3D" id="3.40.50.300">
    <property type="entry name" value="P-loop containing nucleotide triphosphate hydrolases"/>
    <property type="match status" value="1"/>
</dbReference>
<feature type="domain" description="ABC transporter" evidence="5">
    <location>
        <begin position="4"/>
        <end position="234"/>
    </location>
</feature>
<dbReference type="Pfam" id="PF08402">
    <property type="entry name" value="TOBE_2"/>
    <property type="match status" value="1"/>
</dbReference>
<dbReference type="AlphaFoldDB" id="A0A7X3G564"/>
<dbReference type="GO" id="GO:0016887">
    <property type="term" value="F:ATP hydrolysis activity"/>
    <property type="evidence" value="ECO:0007669"/>
    <property type="project" value="InterPro"/>
</dbReference>